<gene>
    <name evidence="8" type="ORF">OS493_027863</name>
</gene>
<evidence type="ECO:0000256" key="2">
    <source>
        <dbReference type="ARBA" id="ARBA00022692"/>
    </source>
</evidence>
<dbReference type="OrthoDB" id="1684102at2759"/>
<feature type="region of interest" description="Disordered" evidence="5">
    <location>
        <begin position="69"/>
        <end position="101"/>
    </location>
</feature>
<evidence type="ECO:0000259" key="7">
    <source>
        <dbReference type="Pfam" id="PF01490"/>
    </source>
</evidence>
<evidence type="ECO:0000256" key="6">
    <source>
        <dbReference type="SAM" id="Phobius"/>
    </source>
</evidence>
<feature type="transmembrane region" description="Helical" evidence="6">
    <location>
        <begin position="128"/>
        <end position="145"/>
    </location>
</feature>
<feature type="transmembrane region" description="Helical" evidence="6">
    <location>
        <begin position="151"/>
        <end position="177"/>
    </location>
</feature>
<evidence type="ECO:0000313" key="9">
    <source>
        <dbReference type="Proteomes" id="UP001163046"/>
    </source>
</evidence>
<feature type="domain" description="Amino acid transporter transmembrane" evidence="7">
    <location>
        <begin position="1"/>
        <end position="208"/>
    </location>
</feature>
<evidence type="ECO:0000256" key="4">
    <source>
        <dbReference type="ARBA" id="ARBA00023136"/>
    </source>
</evidence>
<name>A0A9X0CRT9_9CNID</name>
<evidence type="ECO:0000256" key="1">
    <source>
        <dbReference type="ARBA" id="ARBA00004141"/>
    </source>
</evidence>
<evidence type="ECO:0000256" key="3">
    <source>
        <dbReference type="ARBA" id="ARBA00022989"/>
    </source>
</evidence>
<protein>
    <recommendedName>
        <fullName evidence="7">Amino acid transporter transmembrane domain-containing protein</fullName>
    </recommendedName>
</protein>
<feature type="transmembrane region" description="Helical" evidence="6">
    <location>
        <begin position="189"/>
        <end position="212"/>
    </location>
</feature>
<reference evidence="8" key="1">
    <citation type="submission" date="2023-01" db="EMBL/GenBank/DDBJ databases">
        <title>Genome assembly of the deep-sea coral Lophelia pertusa.</title>
        <authorList>
            <person name="Herrera S."/>
            <person name="Cordes E."/>
        </authorList>
    </citation>
    <scope>NUCLEOTIDE SEQUENCE</scope>
    <source>
        <strain evidence="8">USNM1676648</strain>
        <tissue evidence="8">Polyp</tissue>
    </source>
</reference>
<proteinExistence type="predicted"/>
<evidence type="ECO:0000256" key="5">
    <source>
        <dbReference type="SAM" id="MobiDB-lite"/>
    </source>
</evidence>
<dbReference type="InterPro" id="IPR013057">
    <property type="entry name" value="AA_transpt_TM"/>
</dbReference>
<accession>A0A9X0CRT9</accession>
<dbReference type="PANTHER" id="PTHR22950:SF700">
    <property type="entry name" value="AMINO ACID TRANSPORTER TRANSMEMBRANE DOMAIN-CONTAINING PROTEIN"/>
    <property type="match status" value="1"/>
</dbReference>
<comment type="caution">
    <text evidence="8">The sequence shown here is derived from an EMBL/GenBank/DDBJ whole genome shotgun (WGS) entry which is preliminary data.</text>
</comment>
<organism evidence="8 9">
    <name type="scientific">Desmophyllum pertusum</name>
    <dbReference type="NCBI Taxonomy" id="174260"/>
    <lineage>
        <taxon>Eukaryota</taxon>
        <taxon>Metazoa</taxon>
        <taxon>Cnidaria</taxon>
        <taxon>Anthozoa</taxon>
        <taxon>Hexacorallia</taxon>
        <taxon>Scleractinia</taxon>
        <taxon>Caryophylliina</taxon>
        <taxon>Caryophylliidae</taxon>
        <taxon>Desmophyllum</taxon>
    </lineage>
</organism>
<dbReference type="AlphaFoldDB" id="A0A9X0CRT9"/>
<dbReference type="Pfam" id="PF01490">
    <property type="entry name" value="Aa_trans"/>
    <property type="match status" value="1"/>
</dbReference>
<keyword evidence="3 6" id="KW-1133">Transmembrane helix</keyword>
<keyword evidence="4 6" id="KW-0472">Membrane</keyword>
<comment type="subcellular location">
    <subcellularLocation>
        <location evidence="1">Membrane</location>
        <topology evidence="1">Multi-pass membrane protein</topology>
    </subcellularLocation>
</comment>
<feature type="compositionally biased region" description="Polar residues" evidence="5">
    <location>
        <begin position="74"/>
        <end position="101"/>
    </location>
</feature>
<sequence>MIYGSNVPQILTDTLETGVPAQLVRVTLIIAVMMTYPLQLYPVVEIAESIFFTKVHSRSKSHMSEIIAGPSVDVGSNPTSPTDSATNESQYPQLDSSGSVSTSINETQVLIPKDTEELQYQTAAWKRNLLRTVLVLITAGIAVLLKDEFAYVNALIGSLGSSVLAYILPCTFHLVLYKHTNSVGVVIKDIVFIIFGLVGGLVGVVITVQNIVKNLT</sequence>
<evidence type="ECO:0000313" key="8">
    <source>
        <dbReference type="EMBL" id="KAJ7371174.1"/>
    </source>
</evidence>
<dbReference type="GO" id="GO:0015179">
    <property type="term" value="F:L-amino acid transmembrane transporter activity"/>
    <property type="evidence" value="ECO:0007669"/>
    <property type="project" value="TreeGrafter"/>
</dbReference>
<dbReference type="GO" id="GO:0005774">
    <property type="term" value="C:vacuolar membrane"/>
    <property type="evidence" value="ECO:0007669"/>
    <property type="project" value="TreeGrafter"/>
</dbReference>
<keyword evidence="9" id="KW-1185">Reference proteome</keyword>
<dbReference type="Proteomes" id="UP001163046">
    <property type="component" value="Unassembled WGS sequence"/>
</dbReference>
<dbReference type="PANTHER" id="PTHR22950">
    <property type="entry name" value="AMINO ACID TRANSPORTER"/>
    <property type="match status" value="1"/>
</dbReference>
<keyword evidence="2 6" id="KW-0812">Transmembrane</keyword>
<dbReference type="EMBL" id="MU826851">
    <property type="protein sequence ID" value="KAJ7371174.1"/>
    <property type="molecule type" value="Genomic_DNA"/>
</dbReference>